<comment type="caution">
    <text evidence="1">The sequence shown here is derived from an EMBL/GenBank/DDBJ whole genome shotgun (WGS) entry which is preliminary data.</text>
</comment>
<dbReference type="Proteomes" id="UP001607303">
    <property type="component" value="Unassembled WGS sequence"/>
</dbReference>
<evidence type="ECO:0000313" key="2">
    <source>
        <dbReference type="Proteomes" id="UP001607303"/>
    </source>
</evidence>
<reference evidence="1 2" key="1">
    <citation type="journal article" date="2024" name="Ann. Entomol. Soc. Am.">
        <title>Genomic analyses of the southern and eastern yellowjacket wasps (Hymenoptera: Vespidae) reveal evolutionary signatures of social life.</title>
        <authorList>
            <person name="Catto M.A."/>
            <person name="Caine P.B."/>
            <person name="Orr S.E."/>
            <person name="Hunt B.G."/>
            <person name="Goodisman M.A.D."/>
        </authorList>
    </citation>
    <scope>NUCLEOTIDE SEQUENCE [LARGE SCALE GENOMIC DNA]</scope>
    <source>
        <strain evidence="1">232</strain>
        <tissue evidence="1">Head and thorax</tissue>
    </source>
</reference>
<evidence type="ECO:0000313" key="1">
    <source>
        <dbReference type="EMBL" id="KAL2727888.1"/>
    </source>
</evidence>
<organism evidence="1 2">
    <name type="scientific">Vespula maculifrons</name>
    <name type="common">Eastern yellow jacket</name>
    <name type="synonym">Wasp</name>
    <dbReference type="NCBI Taxonomy" id="7453"/>
    <lineage>
        <taxon>Eukaryota</taxon>
        <taxon>Metazoa</taxon>
        <taxon>Ecdysozoa</taxon>
        <taxon>Arthropoda</taxon>
        <taxon>Hexapoda</taxon>
        <taxon>Insecta</taxon>
        <taxon>Pterygota</taxon>
        <taxon>Neoptera</taxon>
        <taxon>Endopterygota</taxon>
        <taxon>Hymenoptera</taxon>
        <taxon>Apocrita</taxon>
        <taxon>Aculeata</taxon>
        <taxon>Vespoidea</taxon>
        <taxon>Vespidae</taxon>
        <taxon>Vespinae</taxon>
        <taxon>Vespula</taxon>
    </lineage>
</organism>
<dbReference type="EMBL" id="JAYRBN010000100">
    <property type="protein sequence ID" value="KAL2727888.1"/>
    <property type="molecule type" value="Genomic_DNA"/>
</dbReference>
<sequence>MRGSYAIPEMLECRCGARTAYQYTVNRRSICFRIVYATAPQTTTSYRCNERRFLGEFGERGDSSNSKLKYPYWILLYILSVFYGHDISLIVGDSEVKALDLSIQRLGDLRKDDISGIKEALTNSAQHLNQMDLFSVIFVRLSKEMKSSDLDGYYKSVCERESVNGIIGLLKKQSYDANDDNSNNSNSNNKDDKHNINNFYSIDTTALDIFSWPIK</sequence>
<keyword evidence="2" id="KW-1185">Reference proteome</keyword>
<name>A0ABD2B580_VESMC</name>
<proteinExistence type="predicted"/>
<gene>
    <name evidence="1" type="ORF">V1477_017164</name>
</gene>
<dbReference type="AlphaFoldDB" id="A0ABD2B580"/>
<accession>A0ABD2B580</accession>
<protein>
    <submittedName>
        <fullName evidence="1">Uncharacterized protein</fullName>
    </submittedName>
</protein>